<comment type="caution">
    <text evidence="2">The sequence shown here is derived from an EMBL/GenBank/DDBJ whole genome shotgun (WGS) entry which is preliminary data.</text>
</comment>
<evidence type="ECO:0000313" key="2">
    <source>
        <dbReference type="EMBL" id="KKL25657.1"/>
    </source>
</evidence>
<name>A0A0F9CGS9_9ZZZZ</name>
<reference evidence="2" key="1">
    <citation type="journal article" date="2015" name="Nature">
        <title>Complex archaea that bridge the gap between prokaryotes and eukaryotes.</title>
        <authorList>
            <person name="Spang A."/>
            <person name="Saw J.H."/>
            <person name="Jorgensen S.L."/>
            <person name="Zaremba-Niedzwiedzka K."/>
            <person name="Martijn J."/>
            <person name="Lind A.E."/>
            <person name="van Eijk R."/>
            <person name="Schleper C."/>
            <person name="Guy L."/>
            <person name="Ettema T.J."/>
        </authorList>
    </citation>
    <scope>NUCLEOTIDE SEQUENCE</scope>
</reference>
<accession>A0A0F9CGS9</accession>
<keyword evidence="1" id="KW-0812">Transmembrane</keyword>
<protein>
    <recommendedName>
        <fullName evidence="3">RDD domain-containing protein</fullName>
    </recommendedName>
</protein>
<gene>
    <name evidence="2" type="ORF">LCGC14_2403110</name>
</gene>
<sequence length="64" mass="7502">MRKALATLFIDFFSIIFLIPLLLATFLFNLILQIDLFTKIIINKKGKTNSITQNPENNSMRRMR</sequence>
<proteinExistence type="predicted"/>
<evidence type="ECO:0000256" key="1">
    <source>
        <dbReference type="SAM" id="Phobius"/>
    </source>
</evidence>
<dbReference type="EMBL" id="LAZR01036135">
    <property type="protein sequence ID" value="KKL25657.1"/>
    <property type="molecule type" value="Genomic_DNA"/>
</dbReference>
<organism evidence="2">
    <name type="scientific">marine sediment metagenome</name>
    <dbReference type="NCBI Taxonomy" id="412755"/>
    <lineage>
        <taxon>unclassified sequences</taxon>
        <taxon>metagenomes</taxon>
        <taxon>ecological metagenomes</taxon>
    </lineage>
</organism>
<dbReference type="AlphaFoldDB" id="A0A0F9CGS9"/>
<feature type="transmembrane region" description="Helical" evidence="1">
    <location>
        <begin position="12"/>
        <end position="32"/>
    </location>
</feature>
<keyword evidence="1" id="KW-1133">Transmembrane helix</keyword>
<keyword evidence="1" id="KW-0472">Membrane</keyword>
<evidence type="ECO:0008006" key="3">
    <source>
        <dbReference type="Google" id="ProtNLM"/>
    </source>
</evidence>